<dbReference type="GO" id="GO:0005483">
    <property type="term" value="F:soluble NSF attachment protein activity"/>
    <property type="evidence" value="ECO:0007669"/>
    <property type="project" value="TreeGrafter"/>
</dbReference>
<comment type="similarity">
    <text evidence="2">Belongs to the SNAP family.</text>
</comment>
<evidence type="ECO:0000256" key="1">
    <source>
        <dbReference type="ARBA" id="ARBA00004170"/>
    </source>
</evidence>
<dbReference type="PANTHER" id="PTHR13768">
    <property type="entry name" value="SOLUBLE NSF ATTACHMENT PROTEIN SNAP"/>
    <property type="match status" value="1"/>
</dbReference>
<organism evidence="11 12">
    <name type="scientific">Podila minutissima</name>
    <dbReference type="NCBI Taxonomy" id="64525"/>
    <lineage>
        <taxon>Eukaryota</taxon>
        <taxon>Fungi</taxon>
        <taxon>Fungi incertae sedis</taxon>
        <taxon>Mucoromycota</taxon>
        <taxon>Mortierellomycotina</taxon>
        <taxon>Mortierellomycetes</taxon>
        <taxon>Mortierellales</taxon>
        <taxon>Mortierellaceae</taxon>
        <taxon>Podila</taxon>
    </lineage>
</organism>
<keyword evidence="4" id="KW-0931">ER-Golgi transport</keyword>
<evidence type="ECO:0000256" key="7">
    <source>
        <dbReference type="ARBA" id="ARBA00040047"/>
    </source>
</evidence>
<feature type="region of interest" description="Disordered" evidence="9">
    <location>
        <begin position="35"/>
        <end position="54"/>
    </location>
</feature>
<proteinExistence type="inferred from homology"/>
<evidence type="ECO:0000256" key="5">
    <source>
        <dbReference type="ARBA" id="ARBA00022927"/>
    </source>
</evidence>
<dbReference type="GO" id="GO:0005774">
    <property type="term" value="C:vacuolar membrane"/>
    <property type="evidence" value="ECO:0007669"/>
    <property type="project" value="TreeGrafter"/>
</dbReference>
<keyword evidence="3" id="KW-0813">Transport</keyword>
<dbReference type="SUPFAM" id="SSF48452">
    <property type="entry name" value="TPR-like"/>
    <property type="match status" value="1"/>
</dbReference>
<evidence type="ECO:0000256" key="9">
    <source>
        <dbReference type="SAM" id="MobiDB-lite"/>
    </source>
</evidence>
<evidence type="ECO:0000313" key="11">
    <source>
        <dbReference type="EMBL" id="KAF9327330.1"/>
    </source>
</evidence>
<protein>
    <recommendedName>
        <fullName evidence="7">Gamma-soluble NSF attachment protein</fullName>
    </recommendedName>
    <alternativeName>
        <fullName evidence="8">N-ethylmaleimide-sensitive factor attachment protein gamma</fullName>
    </alternativeName>
</protein>
<keyword evidence="5" id="KW-0653">Protein transport</keyword>
<dbReference type="GO" id="GO:0006886">
    <property type="term" value="P:intracellular protein transport"/>
    <property type="evidence" value="ECO:0007669"/>
    <property type="project" value="InterPro"/>
</dbReference>
<evidence type="ECO:0000256" key="4">
    <source>
        <dbReference type="ARBA" id="ARBA00022892"/>
    </source>
</evidence>
<feature type="signal peptide" evidence="10">
    <location>
        <begin position="1"/>
        <end position="15"/>
    </location>
</feature>
<dbReference type="Pfam" id="PF14938">
    <property type="entry name" value="SNAP"/>
    <property type="match status" value="1"/>
</dbReference>
<evidence type="ECO:0000256" key="2">
    <source>
        <dbReference type="ARBA" id="ARBA00010050"/>
    </source>
</evidence>
<dbReference type="InterPro" id="IPR000744">
    <property type="entry name" value="NSF_attach"/>
</dbReference>
<feature type="chain" id="PRO_5040105490" description="Gamma-soluble NSF attachment protein" evidence="10">
    <location>
        <begin position="16"/>
        <end position="392"/>
    </location>
</feature>
<dbReference type="GO" id="GO:0016192">
    <property type="term" value="P:vesicle-mediated transport"/>
    <property type="evidence" value="ECO:0007669"/>
    <property type="project" value="UniProtKB-KW"/>
</dbReference>
<dbReference type="GO" id="GO:0019905">
    <property type="term" value="F:syntaxin binding"/>
    <property type="evidence" value="ECO:0007669"/>
    <property type="project" value="TreeGrafter"/>
</dbReference>
<keyword evidence="10" id="KW-0732">Signal</keyword>
<evidence type="ECO:0000256" key="10">
    <source>
        <dbReference type="SAM" id="SignalP"/>
    </source>
</evidence>
<dbReference type="InterPro" id="IPR011990">
    <property type="entry name" value="TPR-like_helical_dom_sf"/>
</dbReference>
<evidence type="ECO:0000256" key="8">
    <source>
        <dbReference type="ARBA" id="ARBA00042485"/>
    </source>
</evidence>
<comment type="subcellular location">
    <subcellularLocation>
        <location evidence="1">Membrane</location>
        <topology evidence="1">Peripheral membrane protein</topology>
    </subcellularLocation>
</comment>
<comment type="caution">
    <text evidence="11">The sequence shown here is derived from an EMBL/GenBank/DDBJ whole genome shotgun (WGS) entry which is preliminary data.</text>
</comment>
<evidence type="ECO:0000313" key="12">
    <source>
        <dbReference type="Proteomes" id="UP000696485"/>
    </source>
</evidence>
<evidence type="ECO:0000256" key="6">
    <source>
        <dbReference type="ARBA" id="ARBA00023136"/>
    </source>
</evidence>
<dbReference type="EMBL" id="JAAAUY010000675">
    <property type="protein sequence ID" value="KAF9327330.1"/>
    <property type="molecule type" value="Genomic_DNA"/>
</dbReference>
<dbReference type="AlphaFoldDB" id="A0A9P5VJF6"/>
<dbReference type="GO" id="GO:0031201">
    <property type="term" value="C:SNARE complex"/>
    <property type="evidence" value="ECO:0007669"/>
    <property type="project" value="TreeGrafter"/>
</dbReference>
<keyword evidence="12" id="KW-1185">Reference proteome</keyword>
<name>A0A9P5VJF6_9FUNG</name>
<dbReference type="PANTHER" id="PTHR13768:SF2">
    <property type="entry name" value="GAMMA-SOLUBLE NSF ATTACHMENT PROTEIN"/>
    <property type="match status" value="1"/>
</dbReference>
<dbReference type="Gene3D" id="1.25.40.10">
    <property type="entry name" value="Tetratricopeptide repeat domain"/>
    <property type="match status" value="1"/>
</dbReference>
<keyword evidence="6" id="KW-0472">Membrane</keyword>
<evidence type="ECO:0000256" key="3">
    <source>
        <dbReference type="ARBA" id="ARBA00022448"/>
    </source>
</evidence>
<reference evidence="11" key="1">
    <citation type="journal article" date="2020" name="Fungal Divers.">
        <title>Resolving the Mortierellaceae phylogeny through synthesis of multi-gene phylogenetics and phylogenomics.</title>
        <authorList>
            <person name="Vandepol N."/>
            <person name="Liber J."/>
            <person name="Desiro A."/>
            <person name="Na H."/>
            <person name="Kennedy M."/>
            <person name="Barry K."/>
            <person name="Grigoriev I.V."/>
            <person name="Miller A.N."/>
            <person name="O'Donnell K."/>
            <person name="Stajich J.E."/>
            <person name="Bonito G."/>
        </authorList>
    </citation>
    <scope>NUCLEOTIDE SEQUENCE</scope>
    <source>
        <strain evidence="11">NVP1</strain>
    </source>
</reference>
<gene>
    <name evidence="11" type="ORF">BG006_009338</name>
</gene>
<feature type="compositionally biased region" description="Low complexity" evidence="9">
    <location>
        <begin position="38"/>
        <end position="51"/>
    </location>
</feature>
<sequence>MLGLVFLILTAVVAAQTKPPKETFATFITTERKNRIASGTSTPSSTRTSSTSGGGVSRWFNRNILAPLAGLRVPEHTITDYYFFQIATLLDGSGQYLGAFHQWWTISELQEVGGPGGGAGASNAQTGLLETQAEARKQEAVQAKIKKDYIGAGKAYVDTAKLLEKSGTPFNLMEAASAYEEAFKAYNMAKQTGPALQCLEKAANLFRTHERGASRAAKVFSQLGDLLKAQDAKRAITMYQEAIELFKSEGDGRSLQVSIQLAELFCVIHEFSKAYALYKDTIIPETLRQDILQYTTRDHILNAVLAHLGATRGDWIALEKDIDQYEDICPDFRASRGNGLLRGLARAEREHDGAAFQRACQEFDQLSSKGMPDWQVGLLLGEKKKLEAGELL</sequence>
<accession>A0A9P5VJF6</accession>
<dbReference type="Proteomes" id="UP000696485">
    <property type="component" value="Unassembled WGS sequence"/>
</dbReference>